<feature type="non-terminal residue" evidence="2">
    <location>
        <position position="80"/>
    </location>
</feature>
<dbReference type="Proteomes" id="UP001328107">
    <property type="component" value="Unassembled WGS sequence"/>
</dbReference>
<sequence length="80" mass="8559">HLVAAWRFLSRFRSSFFASWSSIPEISFFTVDRLLGGADPAPFDLESESDSESSSDELFSDTEGPTLGGGTELVPDAAAA</sequence>
<protein>
    <submittedName>
        <fullName evidence="2">Uncharacterized protein</fullName>
    </submittedName>
</protein>
<dbReference type="AlphaFoldDB" id="A0AAN4ZCK6"/>
<evidence type="ECO:0000256" key="1">
    <source>
        <dbReference type="SAM" id="MobiDB-lite"/>
    </source>
</evidence>
<accession>A0AAN4ZCK6</accession>
<comment type="caution">
    <text evidence="2">The sequence shown here is derived from an EMBL/GenBank/DDBJ whole genome shotgun (WGS) entry which is preliminary data.</text>
</comment>
<reference evidence="3" key="1">
    <citation type="submission" date="2022-10" db="EMBL/GenBank/DDBJ databases">
        <title>Genome assembly of Pristionchus species.</title>
        <authorList>
            <person name="Yoshida K."/>
            <person name="Sommer R.J."/>
        </authorList>
    </citation>
    <scope>NUCLEOTIDE SEQUENCE [LARGE SCALE GENOMIC DNA]</scope>
    <source>
        <strain evidence="3">RS5460</strain>
    </source>
</reference>
<name>A0AAN4ZCK6_9BILA</name>
<proteinExistence type="predicted"/>
<keyword evidence="3" id="KW-1185">Reference proteome</keyword>
<dbReference type="EMBL" id="BTRK01000002">
    <property type="protein sequence ID" value="GMR35230.1"/>
    <property type="molecule type" value="Genomic_DNA"/>
</dbReference>
<organism evidence="2 3">
    <name type="scientific">Pristionchus mayeri</name>
    <dbReference type="NCBI Taxonomy" id="1317129"/>
    <lineage>
        <taxon>Eukaryota</taxon>
        <taxon>Metazoa</taxon>
        <taxon>Ecdysozoa</taxon>
        <taxon>Nematoda</taxon>
        <taxon>Chromadorea</taxon>
        <taxon>Rhabditida</taxon>
        <taxon>Rhabditina</taxon>
        <taxon>Diplogasteromorpha</taxon>
        <taxon>Diplogasteroidea</taxon>
        <taxon>Neodiplogasteridae</taxon>
        <taxon>Pristionchus</taxon>
    </lineage>
</organism>
<evidence type="ECO:0000313" key="2">
    <source>
        <dbReference type="EMBL" id="GMR35230.1"/>
    </source>
</evidence>
<gene>
    <name evidence="2" type="ORF">PMAYCL1PPCAC_05425</name>
</gene>
<feature type="compositionally biased region" description="Acidic residues" evidence="1">
    <location>
        <begin position="45"/>
        <end position="60"/>
    </location>
</feature>
<feature type="region of interest" description="Disordered" evidence="1">
    <location>
        <begin position="41"/>
        <end position="80"/>
    </location>
</feature>
<evidence type="ECO:0000313" key="3">
    <source>
        <dbReference type="Proteomes" id="UP001328107"/>
    </source>
</evidence>
<feature type="non-terminal residue" evidence="2">
    <location>
        <position position="1"/>
    </location>
</feature>